<protein>
    <submittedName>
        <fullName evidence="1">1410_t:CDS:1</fullName>
    </submittedName>
</protein>
<organism evidence="1 2">
    <name type="scientific">Racocetra fulgida</name>
    <dbReference type="NCBI Taxonomy" id="60492"/>
    <lineage>
        <taxon>Eukaryota</taxon>
        <taxon>Fungi</taxon>
        <taxon>Fungi incertae sedis</taxon>
        <taxon>Mucoromycota</taxon>
        <taxon>Glomeromycotina</taxon>
        <taxon>Glomeromycetes</taxon>
        <taxon>Diversisporales</taxon>
        <taxon>Gigasporaceae</taxon>
        <taxon>Racocetra</taxon>
    </lineage>
</organism>
<accession>A0A9N9GL85</accession>
<dbReference type="Proteomes" id="UP000789396">
    <property type="component" value="Unassembled WGS sequence"/>
</dbReference>
<dbReference type="AlphaFoldDB" id="A0A9N9GL85"/>
<name>A0A9N9GL85_9GLOM</name>
<evidence type="ECO:0000313" key="2">
    <source>
        <dbReference type="Proteomes" id="UP000789396"/>
    </source>
</evidence>
<comment type="caution">
    <text evidence="1">The sequence shown here is derived from an EMBL/GenBank/DDBJ whole genome shotgun (WGS) entry which is preliminary data.</text>
</comment>
<sequence>MIFKSPIKKENRPIFLINDKKKREQIEQEFKEQDRRGIDDKLLRECRARKEKLIKLTAKESAQQLVTTVGMDRS</sequence>
<proteinExistence type="predicted"/>
<dbReference type="EMBL" id="CAJVPZ010009508">
    <property type="protein sequence ID" value="CAG8610037.1"/>
    <property type="molecule type" value="Genomic_DNA"/>
</dbReference>
<evidence type="ECO:0000313" key="1">
    <source>
        <dbReference type="EMBL" id="CAG8610037.1"/>
    </source>
</evidence>
<reference evidence="1" key="1">
    <citation type="submission" date="2021-06" db="EMBL/GenBank/DDBJ databases">
        <authorList>
            <person name="Kallberg Y."/>
            <person name="Tangrot J."/>
            <person name="Rosling A."/>
        </authorList>
    </citation>
    <scope>NUCLEOTIDE SEQUENCE</scope>
    <source>
        <strain evidence="1">IN212</strain>
    </source>
</reference>
<gene>
    <name evidence="1" type="ORF">RFULGI_LOCUS6943</name>
</gene>
<keyword evidence="2" id="KW-1185">Reference proteome</keyword>